<dbReference type="GO" id="GO:0008234">
    <property type="term" value="F:cysteine-type peptidase activity"/>
    <property type="evidence" value="ECO:0007669"/>
    <property type="project" value="UniProtKB-KW"/>
</dbReference>
<keyword evidence="5" id="KW-0175">Coiled coil</keyword>
<dbReference type="AlphaFoldDB" id="A0A2N3WLA9"/>
<name>A0A2N3WLA9_9PSEU</name>
<accession>A0A8E2B1D0</accession>
<dbReference type="InterPro" id="IPR000064">
    <property type="entry name" value="NLP_P60_dom"/>
</dbReference>
<dbReference type="InterPro" id="IPR038765">
    <property type="entry name" value="Papain-like_cys_pep_sf"/>
</dbReference>
<dbReference type="PANTHER" id="PTHR47053:SF1">
    <property type="entry name" value="MUREIN DD-ENDOPEPTIDASE MEPH-RELATED"/>
    <property type="match status" value="1"/>
</dbReference>
<dbReference type="EMBL" id="JACJHR010000014">
    <property type="protein sequence ID" value="MBB2499904.1"/>
    <property type="molecule type" value="Genomic_DNA"/>
</dbReference>
<dbReference type="GO" id="GO:0006508">
    <property type="term" value="P:proteolysis"/>
    <property type="evidence" value="ECO:0007669"/>
    <property type="project" value="UniProtKB-KW"/>
</dbReference>
<organism evidence="9 10">
    <name type="scientific">Amycolatopsis echigonensis</name>
    <dbReference type="NCBI Taxonomy" id="2576905"/>
    <lineage>
        <taxon>Bacteria</taxon>
        <taxon>Bacillati</taxon>
        <taxon>Actinomycetota</taxon>
        <taxon>Actinomycetes</taxon>
        <taxon>Pseudonocardiales</taxon>
        <taxon>Pseudonocardiaceae</taxon>
        <taxon>Amycolatopsis</taxon>
    </lineage>
</organism>
<comment type="caution">
    <text evidence="9">The sequence shown here is derived from an EMBL/GenBank/DDBJ whole genome shotgun (WGS) entry which is preliminary data.</text>
</comment>
<keyword evidence="2" id="KW-0645">Protease</keyword>
<dbReference type="PROSITE" id="PS51935">
    <property type="entry name" value="NLPC_P60"/>
    <property type="match status" value="1"/>
</dbReference>
<dbReference type="Gene3D" id="3.90.1720.10">
    <property type="entry name" value="endopeptidase domain like (from Nostoc punctiforme)"/>
    <property type="match status" value="1"/>
</dbReference>
<dbReference type="PROSITE" id="PS51318">
    <property type="entry name" value="TAT"/>
    <property type="match status" value="1"/>
</dbReference>
<reference evidence="8 11" key="2">
    <citation type="submission" date="2020-08" db="EMBL/GenBank/DDBJ databases">
        <title>Amycolatopsis echigonensis JCM 21831.</title>
        <authorList>
            <person name="Tedsree N."/>
            <person name="Kuncharoen N."/>
            <person name="Likhitwitayawuid K."/>
            <person name="Tanasupawat S."/>
        </authorList>
    </citation>
    <scope>NUCLEOTIDE SEQUENCE [LARGE SCALE GENOMIC DNA]</scope>
    <source>
        <strain evidence="8 11">JCM 21831</strain>
    </source>
</reference>
<evidence type="ECO:0000256" key="5">
    <source>
        <dbReference type="SAM" id="Coils"/>
    </source>
</evidence>
<evidence type="ECO:0000256" key="6">
    <source>
        <dbReference type="SAM" id="SignalP"/>
    </source>
</evidence>
<reference evidence="9 10" key="1">
    <citation type="submission" date="2017-12" db="EMBL/GenBank/DDBJ databases">
        <title>Sequencing the genomes of 1000 Actinobacteria strains.</title>
        <authorList>
            <person name="Klenk H.-P."/>
        </authorList>
    </citation>
    <scope>NUCLEOTIDE SEQUENCE [LARGE SCALE GENOMIC DNA]</scope>
    <source>
        <strain evidence="9 10">DSM 45165</strain>
    </source>
</reference>
<dbReference type="SUPFAM" id="SSF54001">
    <property type="entry name" value="Cysteine proteinases"/>
    <property type="match status" value="1"/>
</dbReference>
<dbReference type="RefSeq" id="WP_037359777.1">
    <property type="nucleotide sequence ID" value="NZ_JACJHR010000014.1"/>
</dbReference>
<evidence type="ECO:0000256" key="2">
    <source>
        <dbReference type="ARBA" id="ARBA00022670"/>
    </source>
</evidence>
<feature type="coiled-coil region" evidence="5">
    <location>
        <begin position="142"/>
        <end position="179"/>
    </location>
</feature>
<feature type="domain" description="NlpC/P60" evidence="7">
    <location>
        <begin position="229"/>
        <end position="352"/>
    </location>
</feature>
<dbReference type="OrthoDB" id="5177647at2"/>
<evidence type="ECO:0000256" key="4">
    <source>
        <dbReference type="ARBA" id="ARBA00022807"/>
    </source>
</evidence>
<dbReference type="PANTHER" id="PTHR47053">
    <property type="entry name" value="MUREIN DD-ENDOPEPTIDASE MEPH-RELATED"/>
    <property type="match status" value="1"/>
</dbReference>
<evidence type="ECO:0000256" key="1">
    <source>
        <dbReference type="ARBA" id="ARBA00007074"/>
    </source>
</evidence>
<dbReference type="InterPro" id="IPR006311">
    <property type="entry name" value="TAT_signal"/>
</dbReference>
<evidence type="ECO:0000256" key="3">
    <source>
        <dbReference type="ARBA" id="ARBA00022801"/>
    </source>
</evidence>
<keyword evidence="3 9" id="KW-0378">Hydrolase</keyword>
<dbReference type="Pfam" id="PF00877">
    <property type="entry name" value="NLPC_P60"/>
    <property type="match status" value="1"/>
</dbReference>
<dbReference type="EMBL" id="PJMY01000003">
    <property type="protein sequence ID" value="PKV94640.1"/>
    <property type="molecule type" value="Genomic_DNA"/>
</dbReference>
<dbReference type="InterPro" id="IPR051202">
    <property type="entry name" value="Peptidase_C40"/>
</dbReference>
<keyword evidence="6" id="KW-0732">Signal</keyword>
<evidence type="ECO:0000313" key="10">
    <source>
        <dbReference type="Proteomes" id="UP000233750"/>
    </source>
</evidence>
<protein>
    <submittedName>
        <fullName evidence="8">C40 family peptidase</fullName>
    </submittedName>
    <submittedName>
        <fullName evidence="9">Cell wall-associated NlpC family hydrolase</fullName>
    </submittedName>
</protein>
<evidence type="ECO:0000313" key="8">
    <source>
        <dbReference type="EMBL" id="MBB2499904.1"/>
    </source>
</evidence>
<accession>A0A2N3WLA9</accession>
<keyword evidence="10" id="KW-1185">Reference proteome</keyword>
<feature type="signal peptide" evidence="6">
    <location>
        <begin position="1"/>
        <end position="33"/>
    </location>
</feature>
<comment type="similarity">
    <text evidence="1">Belongs to the peptidase C40 family.</text>
</comment>
<gene>
    <name evidence="9" type="ORF">ATK30_5520</name>
    <name evidence="8" type="ORF">H5411_12305</name>
</gene>
<dbReference type="Proteomes" id="UP000233750">
    <property type="component" value="Unassembled WGS sequence"/>
</dbReference>
<proteinExistence type="inferred from homology"/>
<evidence type="ECO:0000313" key="11">
    <source>
        <dbReference type="Proteomes" id="UP000550260"/>
    </source>
</evidence>
<keyword evidence="4" id="KW-0788">Thiol protease</keyword>
<dbReference type="Proteomes" id="UP000550260">
    <property type="component" value="Unassembled WGS sequence"/>
</dbReference>
<evidence type="ECO:0000259" key="7">
    <source>
        <dbReference type="PROSITE" id="PS51935"/>
    </source>
</evidence>
<sequence>MTPQRRRAFRHPIAATAALVVLGLATLPAAAQAAPPPGGSQDPMQRYQELGAQAAKADEDLLGAQESLTARQNDRAAADAAVAKANGEVVGAQAAIDRLRPQANQVANAALEGGQLSNTALLLDSSNRQEFLDRASILSLLAERKNETLTGLQRAVASANNAKAAAEKAQKSAQLAANDAATALEEVQGRKTDLDKQIGEVRKALAQLPSAARTKLGQVQDSGSYLGPPGAANDALQAALSKRGSEYQWGATGPSQFDCSGLTSWAYKQAGITLPRTSRQQFTSGKAVPLDQLVAGDLLFYDDGSGSAGAIHHVGMYVGNGKMVDAPTEGQLVDVRPIRGDGHLMGARRIVG</sequence>
<evidence type="ECO:0000313" key="9">
    <source>
        <dbReference type="EMBL" id="PKV94640.1"/>
    </source>
</evidence>
<feature type="chain" id="PRO_5044577493" evidence="6">
    <location>
        <begin position="34"/>
        <end position="352"/>
    </location>
</feature>